<evidence type="ECO:0000256" key="1">
    <source>
        <dbReference type="ARBA" id="ARBA00005208"/>
    </source>
</evidence>
<dbReference type="GO" id="GO:0006048">
    <property type="term" value="P:UDP-N-acetylglucosamine biosynthetic process"/>
    <property type="evidence" value="ECO:0007669"/>
    <property type="project" value="TreeGrafter"/>
</dbReference>
<dbReference type="Gene3D" id="3.90.550.10">
    <property type="entry name" value="Spore Coat Polysaccharide Biosynthesis Protein SpsA, Chain A"/>
    <property type="match status" value="1"/>
</dbReference>
<dbReference type="PANTHER" id="PTHR11952">
    <property type="entry name" value="UDP- GLUCOSE PYROPHOSPHORYLASE"/>
    <property type="match status" value="1"/>
</dbReference>
<evidence type="ECO:0000256" key="3">
    <source>
        <dbReference type="ARBA" id="ARBA00012457"/>
    </source>
</evidence>
<dbReference type="PANTHER" id="PTHR11952:SF2">
    <property type="entry name" value="LD24639P"/>
    <property type="match status" value="1"/>
</dbReference>
<dbReference type="EMBL" id="CAKOGP040001803">
    <property type="protein sequence ID" value="CAJ1952478.1"/>
    <property type="molecule type" value="Genomic_DNA"/>
</dbReference>
<dbReference type="Pfam" id="PF01704">
    <property type="entry name" value="UDPGP"/>
    <property type="match status" value="1"/>
</dbReference>
<accession>A0AAD2FSV9</accession>
<dbReference type="EC" id="2.7.7.23" evidence="3"/>
<dbReference type="InterPro" id="IPR039741">
    <property type="entry name" value="UDP-sugar_pyrophosphorylase"/>
</dbReference>
<reference evidence="8" key="1">
    <citation type="submission" date="2023-08" db="EMBL/GenBank/DDBJ databases">
        <authorList>
            <person name="Audoor S."/>
            <person name="Bilcke G."/>
        </authorList>
    </citation>
    <scope>NUCLEOTIDE SEQUENCE</scope>
</reference>
<sequence>MVEEAEVRERFEAAGQGHVFQYFGELSAPEKEAFLNELDGINVESTASLLEAAKATSLATAKPSDAGEASANSGIRPFSKHVGRTSVKEDREPSYQLGIEATSRGEVAALVLAGGQGTRLGFSGPKGLYSIDLPSKRTLFQVISERLLKLRQLAAKDSSHLPSVPFYIMTSPLNHDETVGFFEKNSFFGLPKEDVCFFRQGMLPCLTEEGKIILEGSGKVSMAPDGNGGIYPSLVKTGMLADMEQRNIKYLHVFSIDNALTKPADPTFIGYCISQGADCGNKVVWKTSAHEKVGVIAEKDGKSCVVEYSDISTEMAEAVDNNGRLRFGAGNICNHFYTIDFLKTEILPQLGNIYHIARKKIPYYDPETKTTVTPTANNGLKLETFIFDVFPLSKSMAVLDVNRSEEFAPVKNAPGSPSDSPDTARAYISELAKKWVQDAGGKLVGDMEAICEVAPLTSYGGEGLEDKVKSKEITCPFSL</sequence>
<organism evidence="8 9">
    <name type="scientific">Cylindrotheca closterium</name>
    <dbReference type="NCBI Taxonomy" id="2856"/>
    <lineage>
        <taxon>Eukaryota</taxon>
        <taxon>Sar</taxon>
        <taxon>Stramenopiles</taxon>
        <taxon>Ochrophyta</taxon>
        <taxon>Bacillariophyta</taxon>
        <taxon>Bacillariophyceae</taxon>
        <taxon>Bacillariophycidae</taxon>
        <taxon>Bacillariales</taxon>
        <taxon>Bacillariaceae</taxon>
        <taxon>Cylindrotheca</taxon>
    </lineage>
</organism>
<evidence type="ECO:0000313" key="8">
    <source>
        <dbReference type="EMBL" id="CAJ1952478.1"/>
    </source>
</evidence>
<evidence type="ECO:0000256" key="6">
    <source>
        <dbReference type="ARBA" id="ARBA00048493"/>
    </source>
</evidence>
<dbReference type="GO" id="GO:0003977">
    <property type="term" value="F:UDP-N-acetylglucosamine diphosphorylase activity"/>
    <property type="evidence" value="ECO:0007669"/>
    <property type="project" value="UniProtKB-EC"/>
</dbReference>
<feature type="region of interest" description="Disordered" evidence="7">
    <location>
        <begin position="60"/>
        <end position="91"/>
    </location>
</feature>
<keyword evidence="5" id="KW-0548">Nucleotidyltransferase</keyword>
<name>A0AAD2FSV9_9STRA</name>
<dbReference type="AlphaFoldDB" id="A0AAD2FSV9"/>
<evidence type="ECO:0000256" key="2">
    <source>
        <dbReference type="ARBA" id="ARBA00010401"/>
    </source>
</evidence>
<keyword evidence="9" id="KW-1185">Reference proteome</keyword>
<proteinExistence type="inferred from homology"/>
<dbReference type="CDD" id="cd04193">
    <property type="entry name" value="UDPGlcNAc_PPase"/>
    <property type="match status" value="1"/>
</dbReference>
<dbReference type="InterPro" id="IPR002618">
    <property type="entry name" value="UDPGP_fam"/>
</dbReference>
<evidence type="ECO:0000256" key="4">
    <source>
        <dbReference type="ARBA" id="ARBA00022679"/>
    </source>
</evidence>
<dbReference type="Proteomes" id="UP001295423">
    <property type="component" value="Unassembled WGS sequence"/>
</dbReference>
<comment type="pathway">
    <text evidence="1">Nucleotide-sugar biosynthesis; UDP-N-acetyl-alpha-D-glucosamine biosynthesis; UDP-N-acetyl-alpha-D-glucosamine from N-acetyl-alpha-D-glucosamine 1-phosphate: step 1/1.</text>
</comment>
<evidence type="ECO:0000256" key="5">
    <source>
        <dbReference type="ARBA" id="ARBA00022695"/>
    </source>
</evidence>
<keyword evidence="4" id="KW-0808">Transferase</keyword>
<dbReference type="SUPFAM" id="SSF53448">
    <property type="entry name" value="Nucleotide-diphospho-sugar transferases"/>
    <property type="match status" value="1"/>
</dbReference>
<dbReference type="InterPro" id="IPR029044">
    <property type="entry name" value="Nucleotide-diphossugar_trans"/>
</dbReference>
<comment type="similarity">
    <text evidence="2">Belongs to the UDPGP type 1 family.</text>
</comment>
<gene>
    <name evidence="8" type="ORF">CYCCA115_LOCUS13573</name>
</gene>
<protein>
    <recommendedName>
        <fullName evidence="3">UDP-N-acetylglucosamine diphosphorylase</fullName>
        <ecNumber evidence="3">2.7.7.23</ecNumber>
    </recommendedName>
</protein>
<comment type="catalytic activity">
    <reaction evidence="6">
        <text>N-acetyl-alpha-D-glucosamine 1-phosphate + UTP + H(+) = UDP-N-acetyl-alpha-D-glucosamine + diphosphate</text>
        <dbReference type="Rhea" id="RHEA:13509"/>
        <dbReference type="ChEBI" id="CHEBI:15378"/>
        <dbReference type="ChEBI" id="CHEBI:33019"/>
        <dbReference type="ChEBI" id="CHEBI:46398"/>
        <dbReference type="ChEBI" id="CHEBI:57705"/>
        <dbReference type="ChEBI" id="CHEBI:57776"/>
        <dbReference type="EC" id="2.7.7.23"/>
    </reaction>
</comment>
<comment type="caution">
    <text evidence="8">The sequence shown here is derived from an EMBL/GenBank/DDBJ whole genome shotgun (WGS) entry which is preliminary data.</text>
</comment>
<evidence type="ECO:0000313" key="9">
    <source>
        <dbReference type="Proteomes" id="UP001295423"/>
    </source>
</evidence>
<evidence type="ECO:0000256" key="7">
    <source>
        <dbReference type="SAM" id="MobiDB-lite"/>
    </source>
</evidence>